<dbReference type="Gene3D" id="3.40.50.720">
    <property type="entry name" value="NAD(P)-binding Rossmann-like Domain"/>
    <property type="match status" value="1"/>
</dbReference>
<dbReference type="EMBL" id="DQTV01000124">
    <property type="protein sequence ID" value="HIP57630.1"/>
    <property type="molecule type" value="Genomic_DNA"/>
</dbReference>
<dbReference type="InterPro" id="IPR003781">
    <property type="entry name" value="CoA-bd"/>
</dbReference>
<feature type="domain" description="CoA-binding" evidence="4">
    <location>
        <begin position="7"/>
        <end position="101"/>
    </location>
</feature>
<keyword evidence="3" id="KW-0067">ATP-binding</keyword>
<comment type="caution">
    <text evidence="5">The sequence shown here is derived from an EMBL/GenBank/DDBJ whole genome shotgun (WGS) entry which is preliminary data.</text>
</comment>
<keyword evidence="1" id="KW-0436">Ligase</keyword>
<dbReference type="Pfam" id="PF13380">
    <property type="entry name" value="CoA_binding_2"/>
    <property type="match status" value="1"/>
</dbReference>
<dbReference type="Pfam" id="PF13607">
    <property type="entry name" value="Succ_CoA_lig"/>
    <property type="match status" value="1"/>
</dbReference>
<dbReference type="InterPro" id="IPR032875">
    <property type="entry name" value="Succ_CoA_lig_flav_dom"/>
</dbReference>
<dbReference type="Pfam" id="PF19045">
    <property type="entry name" value="Ligase_CoA_2"/>
    <property type="match status" value="1"/>
</dbReference>
<evidence type="ECO:0000259" key="4">
    <source>
        <dbReference type="SMART" id="SM00881"/>
    </source>
</evidence>
<evidence type="ECO:0000256" key="1">
    <source>
        <dbReference type="ARBA" id="ARBA00022598"/>
    </source>
</evidence>
<dbReference type="AlphaFoldDB" id="A0A832YTS7"/>
<sequence>MSSLDPFFKPRGIAVIGASARPGSVGYVIVEQLKKRFKGAIYPVNPRYTEILGLKCYPTVEEVPDPVDLAVIAVRAEIVPQVMESVGKRGIRAAIIVSGGFAEIGPEGEERQRKVVEIAQRYGIRVIGPNCIGVLDNSSGVDTFFLPEDRLRRPVKGCISIVSQSGALLAMWIDWMAMKGMGLAKAVSYGNKVDVDDVDLIEYLAEDPDTKVILLYIEGLKPGRGRAFIDAVRKAIARGKPVVALKGGKTERGVRAAASHTAAIASGYEIYQAMFRQAGVIEAETMEELFDIAKALTMMPPARGRRLLIVTNAGGEGVLATDYATRYGLEVPILPKELREELRKVMPQHVIVDNPIDLTGDTDDERYRIALEAVLSRDVVDMAMVIAPPHPPAMTERVVEYIAEVYREFKLPILVVVTGGYIAEEYMRKFESVGLPTYPTPERAARAAAALAVFGEILRRYARR</sequence>
<dbReference type="PANTHER" id="PTHR43334">
    <property type="entry name" value="ACETATE--COA LIGASE [ADP-FORMING]"/>
    <property type="match status" value="1"/>
</dbReference>
<dbReference type="InterPro" id="IPR016102">
    <property type="entry name" value="Succinyl-CoA_synth-like"/>
</dbReference>
<evidence type="ECO:0000313" key="5">
    <source>
        <dbReference type="EMBL" id="HIP57630.1"/>
    </source>
</evidence>
<dbReference type="SMART" id="SM00881">
    <property type="entry name" value="CoA_binding"/>
    <property type="match status" value="1"/>
</dbReference>
<dbReference type="GO" id="GO:0005524">
    <property type="term" value="F:ATP binding"/>
    <property type="evidence" value="ECO:0007669"/>
    <property type="project" value="UniProtKB-KW"/>
</dbReference>
<dbReference type="Proteomes" id="UP000605805">
    <property type="component" value="Unassembled WGS sequence"/>
</dbReference>
<dbReference type="InterPro" id="IPR043938">
    <property type="entry name" value="Ligase_CoA_dom"/>
</dbReference>
<proteinExistence type="predicted"/>
<keyword evidence="2" id="KW-0547">Nucleotide-binding</keyword>
<dbReference type="SUPFAM" id="SSF52210">
    <property type="entry name" value="Succinyl-CoA synthetase domains"/>
    <property type="match status" value="2"/>
</dbReference>
<dbReference type="InterPro" id="IPR036291">
    <property type="entry name" value="NAD(P)-bd_dom_sf"/>
</dbReference>
<evidence type="ECO:0000256" key="2">
    <source>
        <dbReference type="ARBA" id="ARBA00022741"/>
    </source>
</evidence>
<gene>
    <name evidence="5" type="ORF">EYH02_06185</name>
</gene>
<dbReference type="Gene3D" id="3.40.50.261">
    <property type="entry name" value="Succinyl-CoA synthetase domains"/>
    <property type="match status" value="2"/>
</dbReference>
<dbReference type="GO" id="GO:0043758">
    <property type="term" value="F:acetate-CoA ligase (ADP-forming) activity"/>
    <property type="evidence" value="ECO:0007669"/>
    <property type="project" value="InterPro"/>
</dbReference>
<name>A0A832YTS7_9CREN</name>
<accession>A0A832YTS7</accession>
<dbReference type="InterPro" id="IPR051538">
    <property type="entry name" value="Acyl-CoA_Synth/Transferase"/>
</dbReference>
<reference evidence="5" key="1">
    <citation type="journal article" date="2020" name="ISME J.">
        <title>Gammaproteobacteria mediating utilization of methyl-, sulfur- and petroleum organic compounds in deep ocean hydrothermal plumes.</title>
        <authorList>
            <person name="Zhou Z."/>
            <person name="Liu Y."/>
            <person name="Pan J."/>
            <person name="Cron B.R."/>
            <person name="Toner B.M."/>
            <person name="Anantharaman K."/>
            <person name="Breier J.A."/>
            <person name="Dick G.J."/>
            <person name="Li M."/>
        </authorList>
    </citation>
    <scope>NUCLEOTIDE SEQUENCE</scope>
    <source>
        <strain evidence="5">SZUA-1435</strain>
    </source>
</reference>
<evidence type="ECO:0000256" key="3">
    <source>
        <dbReference type="ARBA" id="ARBA00022840"/>
    </source>
</evidence>
<dbReference type="PANTHER" id="PTHR43334:SF2">
    <property type="entry name" value="ACETATE--COA LIGASE [ADP-FORMING]"/>
    <property type="match status" value="1"/>
</dbReference>
<protein>
    <submittedName>
        <fullName evidence="5">CoA-binding protein</fullName>
    </submittedName>
</protein>
<organism evidence="5 6">
    <name type="scientific">Ignisphaera aggregans</name>
    <dbReference type="NCBI Taxonomy" id="334771"/>
    <lineage>
        <taxon>Archaea</taxon>
        <taxon>Thermoproteota</taxon>
        <taxon>Thermoprotei</taxon>
        <taxon>Desulfurococcales</taxon>
        <taxon>Desulfurococcaceae</taxon>
        <taxon>Ignisphaera</taxon>
    </lineage>
</organism>
<dbReference type="SUPFAM" id="SSF51735">
    <property type="entry name" value="NAD(P)-binding Rossmann-fold domains"/>
    <property type="match status" value="1"/>
</dbReference>
<evidence type="ECO:0000313" key="6">
    <source>
        <dbReference type="Proteomes" id="UP000605805"/>
    </source>
</evidence>